<accession>A0ABV5QZQ6</accession>
<evidence type="ECO:0000313" key="2">
    <source>
        <dbReference type="EMBL" id="MFB9558479.1"/>
    </source>
</evidence>
<evidence type="ECO:0000313" key="3">
    <source>
        <dbReference type="Proteomes" id="UP001589716"/>
    </source>
</evidence>
<dbReference type="EC" id="1.-.-.-" evidence="2"/>
<dbReference type="InterPro" id="IPR002938">
    <property type="entry name" value="FAD-bd"/>
</dbReference>
<comment type="caution">
    <text evidence="2">The sequence shown here is derived from an EMBL/GenBank/DDBJ whole genome shotgun (WGS) entry which is preliminary data.</text>
</comment>
<reference evidence="2 3" key="1">
    <citation type="submission" date="2024-09" db="EMBL/GenBank/DDBJ databases">
        <authorList>
            <person name="Sun Q."/>
            <person name="Mori K."/>
        </authorList>
    </citation>
    <scope>NUCLEOTIDE SEQUENCE [LARGE SCALE GENOMIC DNA]</scope>
    <source>
        <strain evidence="2 3">JCM 4414</strain>
    </source>
</reference>
<dbReference type="GO" id="GO:0016491">
    <property type="term" value="F:oxidoreductase activity"/>
    <property type="evidence" value="ECO:0007669"/>
    <property type="project" value="UniProtKB-KW"/>
</dbReference>
<dbReference type="RefSeq" id="WP_345484553.1">
    <property type="nucleotide sequence ID" value="NZ_BAAAWU010000001.1"/>
</dbReference>
<dbReference type="InterPro" id="IPR036188">
    <property type="entry name" value="FAD/NAD-bd_sf"/>
</dbReference>
<dbReference type="SUPFAM" id="SSF51905">
    <property type="entry name" value="FAD/NAD(P)-binding domain"/>
    <property type="match status" value="1"/>
</dbReference>
<name>A0ABV5QZQ6_9ACTN</name>
<evidence type="ECO:0000259" key="1">
    <source>
        <dbReference type="Pfam" id="PF01494"/>
    </source>
</evidence>
<keyword evidence="2" id="KW-0560">Oxidoreductase</keyword>
<dbReference type="PANTHER" id="PTHR42685:SF19">
    <property type="entry name" value="POSSIBLE OXIDOREDUCTASE"/>
    <property type="match status" value="1"/>
</dbReference>
<proteinExistence type="predicted"/>
<keyword evidence="3" id="KW-1185">Reference proteome</keyword>
<dbReference type="InterPro" id="IPR050407">
    <property type="entry name" value="Geranylgeranyl_reductase"/>
</dbReference>
<dbReference type="PANTHER" id="PTHR42685">
    <property type="entry name" value="GERANYLGERANYL DIPHOSPHATE REDUCTASE"/>
    <property type="match status" value="1"/>
</dbReference>
<feature type="domain" description="FAD-binding" evidence="1">
    <location>
        <begin position="3"/>
        <end position="154"/>
    </location>
</feature>
<dbReference type="EMBL" id="JBHMCT010000023">
    <property type="protein sequence ID" value="MFB9558479.1"/>
    <property type="molecule type" value="Genomic_DNA"/>
</dbReference>
<dbReference type="PRINTS" id="PR00420">
    <property type="entry name" value="RNGMNOXGNASE"/>
</dbReference>
<protein>
    <submittedName>
        <fullName evidence="2">NAD(P)/FAD-dependent oxidoreductase</fullName>
        <ecNumber evidence="2">1.-.-.-</ecNumber>
    </submittedName>
</protein>
<dbReference type="Pfam" id="PF01494">
    <property type="entry name" value="FAD_binding_3"/>
    <property type="match status" value="1"/>
</dbReference>
<dbReference type="Gene3D" id="3.50.50.60">
    <property type="entry name" value="FAD/NAD(P)-binding domain"/>
    <property type="match status" value="1"/>
</dbReference>
<sequence length="343" mass="36625">MIDLLVVGGGPAGLATAIHAARRGFDVMVAEPRPAPIDKACGEGLMPAAVRALGALDVRVPGRHLRGIRYADADGGHSAEAPFRAGHGLGVRRTVLHQALAARAAELGVPVVPHRVRRVAQSDTYVTADGITARYLVAADGLHSPTRRALGLGVRPAAGRRPALRYGLRRHYAVEPWTDLVEVHWSAHCEAYVTPLGPRQLGVAVLTSRHLPFDDQLAHFPALAGRLRAAERTPVRGAGPLRQQARTRVAGRVLFAGDAAGYVDALTGEGLTLALTAADTLVRCLAEGRPEAYEPAWCRLTRSYRLLTRSLLWVRSQPPLAPLITPAAARFPGLFRSAVNLLA</sequence>
<organism evidence="2 3">
    <name type="scientific">Streptomyces roseoviridis</name>
    <dbReference type="NCBI Taxonomy" id="67361"/>
    <lineage>
        <taxon>Bacteria</taxon>
        <taxon>Bacillati</taxon>
        <taxon>Actinomycetota</taxon>
        <taxon>Actinomycetes</taxon>
        <taxon>Kitasatosporales</taxon>
        <taxon>Streptomycetaceae</taxon>
        <taxon>Streptomyces</taxon>
    </lineage>
</organism>
<gene>
    <name evidence="2" type="ORF">ACFFTP_30395</name>
</gene>
<dbReference type="Proteomes" id="UP001589716">
    <property type="component" value="Unassembled WGS sequence"/>
</dbReference>